<organism evidence="1 2">
    <name type="scientific">Pseudomonas putida</name>
    <name type="common">Arthrobacter siderocapsulatus</name>
    <dbReference type="NCBI Taxonomy" id="303"/>
    <lineage>
        <taxon>Bacteria</taxon>
        <taxon>Pseudomonadati</taxon>
        <taxon>Pseudomonadota</taxon>
        <taxon>Gammaproteobacteria</taxon>
        <taxon>Pseudomonadales</taxon>
        <taxon>Pseudomonadaceae</taxon>
        <taxon>Pseudomonas</taxon>
    </lineage>
</organism>
<gene>
    <name evidence="1" type="ORF">DKY63_29120</name>
</gene>
<protein>
    <submittedName>
        <fullName evidence="1">Uncharacterized protein</fullName>
    </submittedName>
</protein>
<dbReference type="Proteomes" id="UP000250299">
    <property type="component" value="Chromosome"/>
</dbReference>
<name>A0A2Z4RRI5_PSEPU</name>
<dbReference type="RefSeq" id="WP_110967289.1">
    <property type="nucleotide sequence ID" value="NZ_CP029693.1"/>
</dbReference>
<evidence type="ECO:0000313" key="1">
    <source>
        <dbReference type="EMBL" id="AWY43763.1"/>
    </source>
</evidence>
<accession>A0A2Z4RRI5</accession>
<sequence>MKITEVSVIKAARAWSAKNGQNEEQAAAEAADAIGKLRFRFTGDQYQRELESLYQRYAES</sequence>
<dbReference type="AlphaFoldDB" id="A0A2Z4RRI5"/>
<dbReference type="EMBL" id="CP029693">
    <property type="protein sequence ID" value="AWY43763.1"/>
    <property type="molecule type" value="Genomic_DNA"/>
</dbReference>
<evidence type="ECO:0000313" key="2">
    <source>
        <dbReference type="Proteomes" id="UP000250299"/>
    </source>
</evidence>
<proteinExistence type="predicted"/>
<reference evidence="1 2" key="1">
    <citation type="submission" date="2018-05" db="EMBL/GenBank/DDBJ databases">
        <title>Whole genome sequence of Pseudomonas putida JBC17.</title>
        <authorList>
            <person name="Lee Y.H."/>
            <person name="David K."/>
        </authorList>
    </citation>
    <scope>NUCLEOTIDE SEQUENCE [LARGE SCALE GENOMIC DNA]</scope>
    <source>
        <strain evidence="1 2">JBC17</strain>
    </source>
</reference>